<feature type="transmembrane region" description="Helical" evidence="6">
    <location>
        <begin position="184"/>
        <end position="202"/>
    </location>
</feature>
<evidence type="ECO:0000259" key="7">
    <source>
        <dbReference type="Pfam" id="PF00892"/>
    </source>
</evidence>
<feature type="domain" description="EamA" evidence="7">
    <location>
        <begin position="6"/>
        <end position="139"/>
    </location>
</feature>
<keyword evidence="4 6" id="KW-1133">Transmembrane helix</keyword>
<reference evidence="8" key="2">
    <citation type="submission" date="2023-06" db="EMBL/GenBank/DDBJ databases">
        <authorList>
            <person name="Lucena T."/>
            <person name="Sun Q."/>
        </authorList>
    </citation>
    <scope>NUCLEOTIDE SEQUENCE</scope>
    <source>
        <strain evidence="8">CECT 8869</strain>
    </source>
</reference>
<comment type="subcellular location">
    <subcellularLocation>
        <location evidence="1">Cell membrane</location>
        <topology evidence="1">Multi-pass membrane protein</topology>
    </subcellularLocation>
</comment>
<feature type="transmembrane region" description="Helical" evidence="6">
    <location>
        <begin position="98"/>
        <end position="116"/>
    </location>
</feature>
<dbReference type="PANTHER" id="PTHR32322:SF18">
    <property type="entry name" value="S-ADENOSYLMETHIONINE_S-ADENOSYLHOMOCYSTEINE TRANSPORTER"/>
    <property type="match status" value="1"/>
</dbReference>
<evidence type="ECO:0000256" key="6">
    <source>
        <dbReference type="SAM" id="Phobius"/>
    </source>
</evidence>
<dbReference type="Proteomes" id="UP001168579">
    <property type="component" value="Unassembled WGS sequence"/>
</dbReference>
<protein>
    <submittedName>
        <fullName evidence="8">DMT family transporter</fullName>
    </submittedName>
</protein>
<feature type="domain" description="EamA" evidence="7">
    <location>
        <begin position="154"/>
        <end position="290"/>
    </location>
</feature>
<keyword evidence="5 6" id="KW-0472">Membrane</keyword>
<evidence type="ECO:0000256" key="5">
    <source>
        <dbReference type="ARBA" id="ARBA00023136"/>
    </source>
</evidence>
<evidence type="ECO:0000313" key="9">
    <source>
        <dbReference type="Proteomes" id="UP001168579"/>
    </source>
</evidence>
<proteinExistence type="predicted"/>
<dbReference type="EMBL" id="JAUKUC010000001">
    <property type="protein sequence ID" value="MDO1512661.1"/>
    <property type="molecule type" value="Genomic_DNA"/>
</dbReference>
<sequence>MSKRLLAILAAVGATTIYGINHTIAKGVMPHYVQPFGFIILRVLGAAILFWAISFLGPKERIDPRDYLRMLVCALLGMALNMLVFFKGLSLSTPINSAVLITTTPIIVLILSAVILKEKISGRKILGISIGLIGALGLILFGTEIRMDAPNIPLGNFLIFMNSMFYGSYLVVVKVLITKYHPFTFMKWLFSLGVLICLPFGYEEFMDISWSTLPINAYGAIAFVILGTTFCTYLFNIFALSQLKASTLSAFVYVQPLVGIAYAIISGQDHLTFIKIIAACLVLIGVYLASRKPKLSGNRVSNGDN</sequence>
<keyword evidence="2" id="KW-1003">Cell membrane</keyword>
<reference evidence="8" key="1">
    <citation type="journal article" date="2014" name="Int. J. Syst. Evol. Microbiol.">
        <title>Complete genome of a new Firmicutes species belonging to the dominant human colonic microbiota ('Ruminococcus bicirculans') reveals two chromosomes and a selective capacity to utilize plant glucans.</title>
        <authorList>
            <consortium name="NISC Comparative Sequencing Program"/>
            <person name="Wegmann U."/>
            <person name="Louis P."/>
            <person name="Goesmann A."/>
            <person name="Henrissat B."/>
            <person name="Duncan S.H."/>
            <person name="Flint H.J."/>
        </authorList>
    </citation>
    <scope>NUCLEOTIDE SEQUENCE</scope>
    <source>
        <strain evidence="8">CECT 8869</strain>
    </source>
</reference>
<dbReference type="InterPro" id="IPR050638">
    <property type="entry name" value="AA-Vitamin_Transporters"/>
</dbReference>
<feature type="transmembrane region" description="Helical" evidence="6">
    <location>
        <begin position="125"/>
        <end position="145"/>
    </location>
</feature>
<name>A0ABT8RP71_9FLAO</name>
<feature type="transmembrane region" description="Helical" evidence="6">
    <location>
        <begin position="68"/>
        <end position="86"/>
    </location>
</feature>
<dbReference type="Pfam" id="PF00892">
    <property type="entry name" value="EamA"/>
    <property type="match status" value="2"/>
</dbReference>
<organism evidence="8 9">
    <name type="scientific">Maribacter confluentis</name>
    <dbReference type="NCBI Taxonomy" id="1656093"/>
    <lineage>
        <taxon>Bacteria</taxon>
        <taxon>Pseudomonadati</taxon>
        <taxon>Bacteroidota</taxon>
        <taxon>Flavobacteriia</taxon>
        <taxon>Flavobacteriales</taxon>
        <taxon>Flavobacteriaceae</taxon>
        <taxon>Maribacter</taxon>
    </lineage>
</organism>
<feature type="transmembrane region" description="Helical" evidence="6">
    <location>
        <begin position="157"/>
        <end position="177"/>
    </location>
</feature>
<dbReference type="RefSeq" id="WP_304435702.1">
    <property type="nucleotide sequence ID" value="NZ_JAUKUC010000001.1"/>
</dbReference>
<feature type="transmembrane region" description="Helical" evidence="6">
    <location>
        <begin position="271"/>
        <end position="289"/>
    </location>
</feature>
<feature type="transmembrane region" description="Helical" evidence="6">
    <location>
        <begin position="214"/>
        <end position="235"/>
    </location>
</feature>
<keyword evidence="3 6" id="KW-0812">Transmembrane</keyword>
<evidence type="ECO:0000256" key="3">
    <source>
        <dbReference type="ARBA" id="ARBA00022692"/>
    </source>
</evidence>
<feature type="transmembrane region" description="Helical" evidence="6">
    <location>
        <begin position="247"/>
        <end position="265"/>
    </location>
</feature>
<accession>A0ABT8RP71</accession>
<dbReference type="InterPro" id="IPR037185">
    <property type="entry name" value="EmrE-like"/>
</dbReference>
<feature type="transmembrane region" description="Helical" evidence="6">
    <location>
        <begin position="35"/>
        <end position="56"/>
    </location>
</feature>
<dbReference type="PANTHER" id="PTHR32322">
    <property type="entry name" value="INNER MEMBRANE TRANSPORTER"/>
    <property type="match status" value="1"/>
</dbReference>
<dbReference type="InterPro" id="IPR000620">
    <property type="entry name" value="EamA_dom"/>
</dbReference>
<keyword evidence="9" id="KW-1185">Reference proteome</keyword>
<comment type="caution">
    <text evidence="8">The sequence shown here is derived from an EMBL/GenBank/DDBJ whole genome shotgun (WGS) entry which is preliminary data.</text>
</comment>
<evidence type="ECO:0000313" key="8">
    <source>
        <dbReference type="EMBL" id="MDO1512661.1"/>
    </source>
</evidence>
<evidence type="ECO:0000256" key="2">
    <source>
        <dbReference type="ARBA" id="ARBA00022475"/>
    </source>
</evidence>
<evidence type="ECO:0000256" key="1">
    <source>
        <dbReference type="ARBA" id="ARBA00004651"/>
    </source>
</evidence>
<evidence type="ECO:0000256" key="4">
    <source>
        <dbReference type="ARBA" id="ARBA00022989"/>
    </source>
</evidence>
<gene>
    <name evidence="8" type="ORF">Q2T41_08335</name>
</gene>
<dbReference type="SUPFAM" id="SSF103481">
    <property type="entry name" value="Multidrug resistance efflux transporter EmrE"/>
    <property type="match status" value="2"/>
</dbReference>